<feature type="domain" description="HTH asnC-type" evidence="4">
    <location>
        <begin position="3"/>
        <end position="64"/>
    </location>
</feature>
<dbReference type="PRINTS" id="PR00033">
    <property type="entry name" value="HTHASNC"/>
</dbReference>
<dbReference type="Gene3D" id="3.30.70.920">
    <property type="match status" value="1"/>
</dbReference>
<comment type="caution">
    <text evidence="5">The sequence shown here is derived from an EMBL/GenBank/DDBJ whole genome shotgun (WGS) entry which is preliminary data.</text>
</comment>
<dbReference type="InterPro" id="IPR019888">
    <property type="entry name" value="Tscrpt_reg_AsnC-like"/>
</dbReference>
<dbReference type="SMART" id="SM00344">
    <property type="entry name" value="HTH_ASNC"/>
    <property type="match status" value="1"/>
</dbReference>
<dbReference type="PROSITE" id="PS00519">
    <property type="entry name" value="HTH_ASNC_1"/>
    <property type="match status" value="1"/>
</dbReference>
<dbReference type="Gene3D" id="1.10.10.10">
    <property type="entry name" value="Winged helix-like DNA-binding domain superfamily/Winged helix DNA-binding domain"/>
    <property type="match status" value="1"/>
</dbReference>
<dbReference type="InterPro" id="IPR036388">
    <property type="entry name" value="WH-like_DNA-bd_sf"/>
</dbReference>
<dbReference type="GO" id="GO:0043565">
    <property type="term" value="F:sequence-specific DNA binding"/>
    <property type="evidence" value="ECO:0007669"/>
    <property type="project" value="InterPro"/>
</dbReference>
<keyword evidence="1" id="KW-0805">Transcription regulation</keyword>
<evidence type="ECO:0000256" key="1">
    <source>
        <dbReference type="ARBA" id="ARBA00023015"/>
    </source>
</evidence>
<evidence type="ECO:0000259" key="4">
    <source>
        <dbReference type="PROSITE" id="PS50956"/>
    </source>
</evidence>
<sequence length="152" mass="16781">MRLDPVDERIVALLLDDGRASFAEIGARVGLSAPAVKRRVDRLRRSGVITGFTATVEPQALGWTTEAYVELYCQGKTSPATIRDGLARFPEVVFACTLTGEADALVHVLATDIHHFEEVLERINAEPYVVRTKSVLVLSRLLDRPGLRPSER</sequence>
<dbReference type="SUPFAM" id="SSF54909">
    <property type="entry name" value="Dimeric alpha+beta barrel"/>
    <property type="match status" value="1"/>
</dbReference>
<evidence type="ECO:0000313" key="5">
    <source>
        <dbReference type="EMBL" id="REF34751.1"/>
    </source>
</evidence>
<keyword evidence="3" id="KW-0804">Transcription</keyword>
<dbReference type="InterPro" id="IPR019887">
    <property type="entry name" value="Tscrpt_reg_AsnC/Lrp_C"/>
</dbReference>
<reference evidence="5 6" key="1">
    <citation type="submission" date="2018-08" db="EMBL/GenBank/DDBJ databases">
        <title>Sequencing the genomes of 1000 actinobacteria strains.</title>
        <authorList>
            <person name="Klenk H.-P."/>
        </authorList>
    </citation>
    <scope>NUCLEOTIDE SEQUENCE [LARGE SCALE GENOMIC DNA]</scope>
    <source>
        <strain evidence="5 6">DSM 22891</strain>
    </source>
</reference>
<name>A0A3D9VBT5_THECX</name>
<accession>A0A3D9VBT5</accession>
<protein>
    <submittedName>
        <fullName evidence="5">AsnC family transcriptional regulator</fullName>
    </submittedName>
</protein>
<dbReference type="GO" id="GO:0005829">
    <property type="term" value="C:cytosol"/>
    <property type="evidence" value="ECO:0007669"/>
    <property type="project" value="TreeGrafter"/>
</dbReference>
<evidence type="ECO:0000313" key="6">
    <source>
        <dbReference type="Proteomes" id="UP000256485"/>
    </source>
</evidence>
<dbReference type="CDD" id="cd00090">
    <property type="entry name" value="HTH_ARSR"/>
    <property type="match status" value="1"/>
</dbReference>
<dbReference type="InterPro" id="IPR036390">
    <property type="entry name" value="WH_DNA-bd_sf"/>
</dbReference>
<keyword evidence="6" id="KW-1185">Reference proteome</keyword>
<evidence type="ECO:0000256" key="3">
    <source>
        <dbReference type="ARBA" id="ARBA00023163"/>
    </source>
</evidence>
<proteinExistence type="predicted"/>
<dbReference type="Proteomes" id="UP000256485">
    <property type="component" value="Unassembled WGS sequence"/>
</dbReference>
<dbReference type="AlphaFoldDB" id="A0A3D9VBT5"/>
<dbReference type="GO" id="GO:0043200">
    <property type="term" value="P:response to amino acid"/>
    <property type="evidence" value="ECO:0007669"/>
    <property type="project" value="TreeGrafter"/>
</dbReference>
<dbReference type="InterPro" id="IPR011008">
    <property type="entry name" value="Dimeric_a/b-barrel"/>
</dbReference>
<dbReference type="Pfam" id="PF13404">
    <property type="entry name" value="HTH_AsnC-type"/>
    <property type="match status" value="1"/>
</dbReference>
<keyword evidence="2" id="KW-0238">DNA-binding</keyword>
<dbReference type="PANTHER" id="PTHR30154:SF45">
    <property type="entry name" value="TRANSCRIPTIONAL REGULATORY PROTEIN (PROBABLY ASNC-FAMILY)-RELATED"/>
    <property type="match status" value="1"/>
</dbReference>
<dbReference type="InterPro" id="IPR019885">
    <property type="entry name" value="Tscrpt_reg_HTH_AsnC-type_CS"/>
</dbReference>
<gene>
    <name evidence="5" type="ORF">DFJ64_0116</name>
</gene>
<evidence type="ECO:0000256" key="2">
    <source>
        <dbReference type="ARBA" id="ARBA00023125"/>
    </source>
</evidence>
<dbReference type="InterPro" id="IPR000485">
    <property type="entry name" value="AsnC-type_HTH_dom"/>
</dbReference>
<dbReference type="SUPFAM" id="SSF46785">
    <property type="entry name" value="Winged helix' DNA-binding domain"/>
    <property type="match status" value="1"/>
</dbReference>
<dbReference type="Pfam" id="PF01037">
    <property type="entry name" value="AsnC_trans_reg"/>
    <property type="match status" value="1"/>
</dbReference>
<dbReference type="PANTHER" id="PTHR30154">
    <property type="entry name" value="LEUCINE-RESPONSIVE REGULATORY PROTEIN"/>
    <property type="match status" value="1"/>
</dbReference>
<dbReference type="InterPro" id="IPR011991">
    <property type="entry name" value="ArsR-like_HTH"/>
</dbReference>
<dbReference type="OrthoDB" id="166264at2"/>
<dbReference type="PROSITE" id="PS50956">
    <property type="entry name" value="HTH_ASNC_2"/>
    <property type="match status" value="1"/>
</dbReference>
<dbReference type="RefSeq" id="WP_115851700.1">
    <property type="nucleotide sequence ID" value="NZ_QTUC01000001.1"/>
</dbReference>
<dbReference type="EMBL" id="QTUC01000001">
    <property type="protein sequence ID" value="REF34751.1"/>
    <property type="molecule type" value="Genomic_DNA"/>
</dbReference>
<organism evidence="5 6">
    <name type="scientific">Thermasporomyces composti</name>
    <dbReference type="NCBI Taxonomy" id="696763"/>
    <lineage>
        <taxon>Bacteria</taxon>
        <taxon>Bacillati</taxon>
        <taxon>Actinomycetota</taxon>
        <taxon>Actinomycetes</taxon>
        <taxon>Propionibacteriales</taxon>
        <taxon>Nocardioidaceae</taxon>
        <taxon>Thermasporomyces</taxon>
    </lineage>
</organism>